<dbReference type="Proteomes" id="UP001067231">
    <property type="component" value="Unassembled WGS sequence"/>
</dbReference>
<sequence length="297" mass="34392">MKSFLLIFLVLINLPSNIALIGGSEKLVNLGREFLVQICKGLQNLESYESLGRCYHSSLAFSEFLWVISYIIKEKRDFETPMVLPKGIIDNGNCIEINSRQCITLANFSMNENFISVQYNKIDNIISPVINLCNFEKSDLTSSINILWMGNSKKISDLTQGAIIGRGYEEIMQFDDPFHDLSSLICQDVKMYLFTERYRKELIDLIIRLLQEDKTLLPTSIRNPIYLRIPFKYNPELDLSWFHCQNLQHNLRKLDGQHDQIKLDMHGKTIIVNKATIRDCELGNIVEMMAISWRVED</sequence>
<organism evidence="2">
    <name type="scientific">Cryptosporidium canis</name>
    <dbReference type="NCBI Taxonomy" id="195482"/>
    <lineage>
        <taxon>Eukaryota</taxon>
        <taxon>Sar</taxon>
        <taxon>Alveolata</taxon>
        <taxon>Apicomplexa</taxon>
        <taxon>Conoidasida</taxon>
        <taxon>Coccidia</taxon>
        <taxon>Eucoccidiorida</taxon>
        <taxon>Eimeriorina</taxon>
        <taxon>Cryptosporidiidae</taxon>
        <taxon>Cryptosporidium</taxon>
    </lineage>
</organism>
<feature type="signal peptide" evidence="1">
    <location>
        <begin position="1"/>
        <end position="19"/>
    </location>
</feature>
<dbReference type="AlphaFoldDB" id="A0A9D5DLV2"/>
<evidence type="ECO:0000313" key="2">
    <source>
        <dbReference type="EMBL" id="KAJ1610620.1"/>
    </source>
</evidence>
<feature type="chain" id="PRO_5039645034" evidence="1">
    <location>
        <begin position="20"/>
        <end position="297"/>
    </location>
</feature>
<dbReference type="EMBL" id="JAPCXC010000023">
    <property type="protein sequence ID" value="KAJ1610620.1"/>
    <property type="molecule type" value="Genomic_DNA"/>
</dbReference>
<dbReference type="OrthoDB" id="344060at2759"/>
<comment type="caution">
    <text evidence="2">The sequence shown here is derived from an EMBL/GenBank/DDBJ whole genome shotgun (WGS) entry which is preliminary data.</text>
</comment>
<protein>
    <submittedName>
        <fullName evidence="2">Signal peptide-containing secreted protein</fullName>
    </submittedName>
</protein>
<gene>
    <name evidence="2" type="ORF">OJ253_1108</name>
</gene>
<keyword evidence="1" id="KW-0732">Signal</keyword>
<evidence type="ECO:0000256" key="1">
    <source>
        <dbReference type="SAM" id="SignalP"/>
    </source>
</evidence>
<reference evidence="2" key="1">
    <citation type="submission" date="2022-10" db="EMBL/GenBank/DDBJ databases">
        <title>Adaptive evolution leads to modifications in subtelomeric GC content in a zoonotic Cryptosporidium species.</title>
        <authorList>
            <person name="Li J."/>
            <person name="Feng Y."/>
            <person name="Xiao L."/>
        </authorList>
    </citation>
    <scope>NUCLEOTIDE SEQUENCE</scope>
    <source>
        <strain evidence="2">33844</strain>
    </source>
</reference>
<accession>A0A9D5DLV2</accession>
<proteinExistence type="predicted"/>
<name>A0A9D5DLV2_9CRYT</name>